<reference evidence="1 2" key="1">
    <citation type="submission" date="2019-02" db="EMBL/GenBank/DDBJ databases">
        <title>Genomic Encyclopedia of Type Strains, Phase IV (KMG-IV): sequencing the most valuable type-strain genomes for metagenomic binning, comparative biology and taxonomic classification.</title>
        <authorList>
            <person name="Goeker M."/>
        </authorList>
    </citation>
    <scope>NUCLEOTIDE SEQUENCE [LARGE SCALE GENOMIC DNA]</scope>
    <source>
        <strain evidence="1 2">DSM 101727</strain>
    </source>
</reference>
<evidence type="ECO:0000313" key="2">
    <source>
        <dbReference type="Proteomes" id="UP000294257"/>
    </source>
</evidence>
<name>A0A4Q7KV00_9PSEU</name>
<gene>
    <name evidence="1" type="ORF">EV193_104559</name>
</gene>
<accession>A0A4Q7KV00</accession>
<comment type="caution">
    <text evidence="1">The sequence shown here is derived from an EMBL/GenBank/DDBJ whole genome shotgun (WGS) entry which is preliminary data.</text>
</comment>
<protein>
    <submittedName>
        <fullName evidence="1">Uncharacterized protein</fullName>
    </submittedName>
</protein>
<keyword evidence="2" id="KW-1185">Reference proteome</keyword>
<organism evidence="1 2">
    <name type="scientific">Herbihabitans rhizosphaerae</name>
    <dbReference type="NCBI Taxonomy" id="1872711"/>
    <lineage>
        <taxon>Bacteria</taxon>
        <taxon>Bacillati</taxon>
        <taxon>Actinomycetota</taxon>
        <taxon>Actinomycetes</taxon>
        <taxon>Pseudonocardiales</taxon>
        <taxon>Pseudonocardiaceae</taxon>
        <taxon>Herbihabitans</taxon>
    </lineage>
</organism>
<evidence type="ECO:0000313" key="1">
    <source>
        <dbReference type="EMBL" id="RZS39342.1"/>
    </source>
</evidence>
<dbReference type="RefSeq" id="WP_130344891.1">
    <property type="nucleotide sequence ID" value="NZ_SGWQ01000004.1"/>
</dbReference>
<dbReference type="Proteomes" id="UP000294257">
    <property type="component" value="Unassembled WGS sequence"/>
</dbReference>
<sequence>MSEGLSFEVPEGFVRLPTAQSGEAADRVAEEFAALLGLDGVDEGTVSVAQMLALYGEAIGDAGFDYAAMGLFRSPSEPRRPVSALLMCTRIPVPRDAQGQIESQLGELESLKDGTEAERVQILAGTALITTSEETQTVPIEAAEPVVLRGRRITCWIPSPTRSTVGLISVFSHSWPDRDHVRDMAMSIFDTVEWGAGDDTTP</sequence>
<proteinExistence type="predicted"/>
<dbReference type="EMBL" id="SGWQ01000004">
    <property type="protein sequence ID" value="RZS39342.1"/>
    <property type="molecule type" value="Genomic_DNA"/>
</dbReference>
<dbReference type="OrthoDB" id="3630047at2"/>
<dbReference type="AlphaFoldDB" id="A0A4Q7KV00"/>